<reference evidence="3" key="1">
    <citation type="journal article" date="2019" name="Int. J. Syst. Evol. Microbiol.">
        <title>The Global Catalogue of Microorganisms (GCM) 10K type strain sequencing project: providing services to taxonomists for standard genome sequencing and annotation.</title>
        <authorList>
            <consortium name="The Broad Institute Genomics Platform"/>
            <consortium name="The Broad Institute Genome Sequencing Center for Infectious Disease"/>
            <person name="Wu L."/>
            <person name="Ma J."/>
        </authorList>
    </citation>
    <scope>NUCLEOTIDE SEQUENCE [LARGE SCALE GENOMIC DNA]</scope>
    <source>
        <strain evidence="3">JCM 18015</strain>
    </source>
</reference>
<organism evidence="2 3">
    <name type="scientific">[Roseibacterium] beibuensis</name>
    <dbReference type="NCBI Taxonomy" id="1193142"/>
    <lineage>
        <taxon>Bacteria</taxon>
        <taxon>Pseudomonadati</taxon>
        <taxon>Pseudomonadota</taxon>
        <taxon>Alphaproteobacteria</taxon>
        <taxon>Rhodobacterales</taxon>
        <taxon>Roseobacteraceae</taxon>
        <taxon>Roseicyclus</taxon>
    </lineage>
</organism>
<name>A0ABP9KYF4_9RHOB</name>
<proteinExistence type="predicted"/>
<sequence length="106" mass="11629">MFEKIYDCPVDPIMIGAEYFANDPRQDKLNLTVGIYQDERGQTPILHVVNVAFGQKGMIAQAVPIALRGADGRNRAPDHGQSGDRRARAVTPAPAFWSCRSGREGC</sequence>
<dbReference type="Proteomes" id="UP001499910">
    <property type="component" value="Unassembled WGS sequence"/>
</dbReference>
<protein>
    <recommendedName>
        <fullName evidence="4">Aromatic-amino-acid transaminase</fullName>
    </recommendedName>
</protein>
<evidence type="ECO:0000313" key="2">
    <source>
        <dbReference type="EMBL" id="GAA5066426.1"/>
    </source>
</evidence>
<evidence type="ECO:0000313" key="3">
    <source>
        <dbReference type="Proteomes" id="UP001499910"/>
    </source>
</evidence>
<evidence type="ECO:0008006" key="4">
    <source>
        <dbReference type="Google" id="ProtNLM"/>
    </source>
</evidence>
<feature type="compositionally biased region" description="Basic and acidic residues" evidence="1">
    <location>
        <begin position="70"/>
        <end position="87"/>
    </location>
</feature>
<accession>A0ABP9KYF4</accession>
<keyword evidence="3" id="KW-1185">Reference proteome</keyword>
<comment type="caution">
    <text evidence="2">The sequence shown here is derived from an EMBL/GenBank/DDBJ whole genome shotgun (WGS) entry which is preliminary data.</text>
</comment>
<dbReference type="Gene3D" id="3.90.1150.10">
    <property type="entry name" value="Aspartate Aminotransferase, domain 1"/>
    <property type="match status" value="1"/>
</dbReference>
<feature type="region of interest" description="Disordered" evidence="1">
    <location>
        <begin position="70"/>
        <end position="89"/>
    </location>
</feature>
<dbReference type="RefSeq" id="WP_259546851.1">
    <property type="nucleotide sequence ID" value="NZ_BAABHW010000001.1"/>
</dbReference>
<evidence type="ECO:0000256" key="1">
    <source>
        <dbReference type="SAM" id="MobiDB-lite"/>
    </source>
</evidence>
<dbReference type="InterPro" id="IPR015422">
    <property type="entry name" value="PyrdxlP-dep_Trfase_small"/>
</dbReference>
<dbReference type="EMBL" id="BAABHW010000001">
    <property type="protein sequence ID" value="GAA5066426.1"/>
    <property type="molecule type" value="Genomic_DNA"/>
</dbReference>
<gene>
    <name evidence="2" type="ORF">GCM10023209_04990</name>
</gene>